<dbReference type="InterPro" id="IPR023214">
    <property type="entry name" value="HAD_sf"/>
</dbReference>
<dbReference type="NCBIfam" id="TIGR00099">
    <property type="entry name" value="Cof-subfamily"/>
    <property type="match status" value="1"/>
</dbReference>
<reference evidence="1 2" key="1">
    <citation type="submission" date="2018-09" db="EMBL/GenBank/DDBJ databases">
        <title>Nesterenkonia natronophila sp. nov., an alkaliphilic actinobacteriume isolated from a soda lake, and emended description of the genus Nesterenkonia.</title>
        <authorList>
            <person name="Menes R.J."/>
            <person name="Iriarte A."/>
        </authorList>
    </citation>
    <scope>NUCLEOTIDE SEQUENCE [LARGE SCALE GENOMIC DNA]</scope>
    <source>
        <strain evidence="1 2">M8</strain>
    </source>
</reference>
<keyword evidence="2" id="KW-1185">Reference proteome</keyword>
<dbReference type="GO" id="GO:0005829">
    <property type="term" value="C:cytosol"/>
    <property type="evidence" value="ECO:0007669"/>
    <property type="project" value="TreeGrafter"/>
</dbReference>
<organism evidence="1 2">
    <name type="scientific">Nesterenkonia natronophila</name>
    <dbReference type="NCBI Taxonomy" id="2174932"/>
    <lineage>
        <taxon>Bacteria</taxon>
        <taxon>Bacillati</taxon>
        <taxon>Actinomycetota</taxon>
        <taxon>Actinomycetes</taxon>
        <taxon>Micrococcales</taxon>
        <taxon>Micrococcaceae</taxon>
        <taxon>Nesterenkonia</taxon>
    </lineage>
</organism>
<protein>
    <submittedName>
        <fullName evidence="1">HAD family phosphatase</fullName>
    </submittedName>
</protein>
<dbReference type="InterPro" id="IPR036412">
    <property type="entry name" value="HAD-like_sf"/>
</dbReference>
<proteinExistence type="predicted"/>
<sequence length="317" mass="33780">MDTEPVAPDPPRAPTLSEAPVKLVATDVDGTILSYGESMTGDLSTRTVEAFQAAQEAGIAVVLVTGRPVRGLRGISSTLGLLGPVIASNGAMTYDLAADTPLDHQPLAAQSMFEVKDLILELDPTVTFAAETPRMVHMEESFARGSLWFEDKRRRAVGIRDEELLLGPLDETLQRTSDWHPQAGPSGPQIPVLKLLAKTHAMAADDFIAAAQERIGHMVTVTHSAPGISLLEISAKGVNKAQALRRYAQSLGIGAEHTIAFGDMPNDIEMLQWAGTSWAVGSAHPMARSAADRIAGPCEDDGVAEVLELLLKGQLPR</sequence>
<dbReference type="EMBL" id="QYZP01000001">
    <property type="protein sequence ID" value="RJN32301.1"/>
    <property type="molecule type" value="Genomic_DNA"/>
</dbReference>
<dbReference type="Proteomes" id="UP000266615">
    <property type="component" value="Unassembled WGS sequence"/>
</dbReference>
<dbReference type="CDD" id="cd07516">
    <property type="entry name" value="HAD_Pase"/>
    <property type="match status" value="1"/>
</dbReference>
<dbReference type="AlphaFoldDB" id="A0A3A4F3H9"/>
<comment type="caution">
    <text evidence="1">The sequence shown here is derived from an EMBL/GenBank/DDBJ whole genome shotgun (WGS) entry which is preliminary data.</text>
</comment>
<gene>
    <name evidence="1" type="ORF">D3250_00045</name>
</gene>
<evidence type="ECO:0000313" key="1">
    <source>
        <dbReference type="EMBL" id="RJN32301.1"/>
    </source>
</evidence>
<dbReference type="GO" id="GO:0000287">
    <property type="term" value="F:magnesium ion binding"/>
    <property type="evidence" value="ECO:0007669"/>
    <property type="project" value="TreeGrafter"/>
</dbReference>
<dbReference type="Gene3D" id="3.40.50.1000">
    <property type="entry name" value="HAD superfamily/HAD-like"/>
    <property type="match status" value="1"/>
</dbReference>
<evidence type="ECO:0000313" key="2">
    <source>
        <dbReference type="Proteomes" id="UP000266615"/>
    </source>
</evidence>
<accession>A0A3A4F3H9</accession>
<name>A0A3A4F3H9_9MICC</name>
<dbReference type="OrthoDB" id="3180855at2"/>
<dbReference type="GO" id="GO:0016791">
    <property type="term" value="F:phosphatase activity"/>
    <property type="evidence" value="ECO:0007669"/>
    <property type="project" value="TreeGrafter"/>
</dbReference>
<dbReference type="Gene3D" id="3.30.1240.10">
    <property type="match status" value="1"/>
</dbReference>
<dbReference type="InterPro" id="IPR000150">
    <property type="entry name" value="Cof"/>
</dbReference>
<dbReference type="Pfam" id="PF08282">
    <property type="entry name" value="Hydrolase_3"/>
    <property type="match status" value="1"/>
</dbReference>
<dbReference type="PROSITE" id="PS01228">
    <property type="entry name" value="COF_1"/>
    <property type="match status" value="1"/>
</dbReference>
<dbReference type="PANTHER" id="PTHR10000">
    <property type="entry name" value="PHOSPHOSERINE PHOSPHATASE"/>
    <property type="match status" value="1"/>
</dbReference>
<dbReference type="SUPFAM" id="SSF56784">
    <property type="entry name" value="HAD-like"/>
    <property type="match status" value="1"/>
</dbReference>
<dbReference type="RefSeq" id="WP_119901332.1">
    <property type="nucleotide sequence ID" value="NZ_QYZP01000001.1"/>
</dbReference>
<dbReference type="PANTHER" id="PTHR10000:SF8">
    <property type="entry name" value="HAD SUPERFAMILY HYDROLASE-LIKE, TYPE 3"/>
    <property type="match status" value="1"/>
</dbReference>